<proteinExistence type="predicted"/>
<dbReference type="CDD" id="cd04868">
    <property type="entry name" value="ACT_AK-like"/>
    <property type="match status" value="1"/>
</dbReference>
<dbReference type="Pfam" id="PF13840">
    <property type="entry name" value="ACT_7"/>
    <property type="match status" value="1"/>
</dbReference>
<feature type="domain" description="CASTOR ACT" evidence="1">
    <location>
        <begin position="61"/>
        <end position="120"/>
    </location>
</feature>
<organism evidence="2 3">
    <name type="scientific">Halobaculum lipolyticum</name>
    <dbReference type="NCBI Taxonomy" id="3032001"/>
    <lineage>
        <taxon>Archaea</taxon>
        <taxon>Methanobacteriati</taxon>
        <taxon>Methanobacteriota</taxon>
        <taxon>Stenosarchaea group</taxon>
        <taxon>Halobacteria</taxon>
        <taxon>Halobacteriales</taxon>
        <taxon>Haloferacaceae</taxon>
        <taxon>Halobaculum</taxon>
    </lineage>
</organism>
<name>A0ABD5W9N8_9EURY</name>
<dbReference type="SUPFAM" id="SSF55021">
    <property type="entry name" value="ACT-like"/>
    <property type="match status" value="1"/>
</dbReference>
<dbReference type="InterPro" id="IPR027795">
    <property type="entry name" value="CASTOR_ACT_dom"/>
</dbReference>
<dbReference type="AlphaFoldDB" id="A0ABD5W9N8"/>
<dbReference type="Gene3D" id="3.30.2130.10">
    <property type="entry name" value="VC0802-like"/>
    <property type="match status" value="1"/>
</dbReference>
<protein>
    <submittedName>
        <fullName evidence="2">ACT domain-containing protein</fullName>
    </submittedName>
</protein>
<dbReference type="GeneID" id="81126838"/>
<evidence type="ECO:0000313" key="3">
    <source>
        <dbReference type="Proteomes" id="UP001596461"/>
    </source>
</evidence>
<dbReference type="InterPro" id="IPR045865">
    <property type="entry name" value="ACT-like_dom_sf"/>
</dbReference>
<dbReference type="EMBL" id="JBHTAH010000002">
    <property type="protein sequence ID" value="MFC7068644.1"/>
    <property type="molecule type" value="Genomic_DNA"/>
</dbReference>
<sequence length="128" mass="13711">MDPHDYLDGGTVAVAPTEYAICRMEGTEPPASAFAVVRDDTETTAVVDERDGVPDAATAVSRGWKRLTFEMELPFELVGFLAVVADELARAGVSIYALSSYSTDHVLVTESDLDAAVDRLDSLGCVVR</sequence>
<gene>
    <name evidence="2" type="ORF">ACFQL9_03245</name>
</gene>
<reference evidence="2 3" key="1">
    <citation type="journal article" date="2019" name="Int. J. Syst. Evol. Microbiol.">
        <title>The Global Catalogue of Microorganisms (GCM) 10K type strain sequencing project: providing services to taxonomists for standard genome sequencing and annotation.</title>
        <authorList>
            <consortium name="The Broad Institute Genomics Platform"/>
            <consortium name="The Broad Institute Genome Sequencing Center for Infectious Disease"/>
            <person name="Wu L."/>
            <person name="Ma J."/>
        </authorList>
    </citation>
    <scope>NUCLEOTIDE SEQUENCE [LARGE SCALE GENOMIC DNA]</scope>
    <source>
        <strain evidence="2 3">DT31</strain>
    </source>
</reference>
<dbReference type="RefSeq" id="WP_284033548.1">
    <property type="nucleotide sequence ID" value="NZ_CP126155.1"/>
</dbReference>
<comment type="caution">
    <text evidence="2">The sequence shown here is derived from an EMBL/GenBank/DDBJ whole genome shotgun (WGS) entry which is preliminary data.</text>
</comment>
<dbReference type="Proteomes" id="UP001596461">
    <property type="component" value="Unassembled WGS sequence"/>
</dbReference>
<accession>A0ABD5W9N8</accession>
<evidence type="ECO:0000313" key="2">
    <source>
        <dbReference type="EMBL" id="MFC7068644.1"/>
    </source>
</evidence>
<keyword evidence="3" id="KW-1185">Reference proteome</keyword>
<evidence type="ECO:0000259" key="1">
    <source>
        <dbReference type="Pfam" id="PF13840"/>
    </source>
</evidence>